<evidence type="ECO:0000313" key="1">
    <source>
        <dbReference type="EMBL" id="KGG51787.1"/>
    </source>
</evidence>
<protein>
    <submittedName>
        <fullName evidence="1">Uncharacterized protein</fullName>
    </submittedName>
</protein>
<accession>A0A098VS14</accession>
<evidence type="ECO:0000313" key="2">
    <source>
        <dbReference type="Proteomes" id="UP000029725"/>
    </source>
</evidence>
<dbReference type="RefSeq" id="XP_013238223.1">
    <property type="nucleotide sequence ID" value="XM_013382769.1"/>
</dbReference>
<dbReference type="HOGENOM" id="CLU_165632_0_0_1"/>
<keyword evidence="2" id="KW-1185">Reference proteome</keyword>
<gene>
    <name evidence="1" type="ORF">DI09_279p10</name>
</gene>
<organism evidence="1 2">
    <name type="scientific">Mitosporidium daphniae</name>
    <dbReference type="NCBI Taxonomy" id="1485682"/>
    <lineage>
        <taxon>Eukaryota</taxon>
        <taxon>Fungi</taxon>
        <taxon>Fungi incertae sedis</taxon>
        <taxon>Microsporidia</taxon>
        <taxon>Mitosporidium</taxon>
    </lineage>
</organism>
<dbReference type="Proteomes" id="UP000029725">
    <property type="component" value="Unassembled WGS sequence"/>
</dbReference>
<proteinExistence type="predicted"/>
<reference evidence="1 2" key="1">
    <citation type="submission" date="2014-04" db="EMBL/GenBank/DDBJ databases">
        <title>A new species of microsporidia sheds light on the evolution of extreme parasitism.</title>
        <authorList>
            <person name="Haag K.L."/>
            <person name="James T.Y."/>
            <person name="Larsson R."/>
            <person name="Schaer T.M."/>
            <person name="Refardt D."/>
            <person name="Pombert J.-F."/>
            <person name="Ebert D."/>
        </authorList>
    </citation>
    <scope>NUCLEOTIDE SEQUENCE [LARGE SCALE GENOMIC DNA]</scope>
    <source>
        <strain evidence="1 2">UGP3</strain>
        <tissue evidence="1">Spores</tissue>
    </source>
</reference>
<dbReference type="GeneID" id="25259326"/>
<sequence length="94" mass="10694">MRFALICIGLFADTLISENLKIEDLCQFIADDFTPKVFEGQNRVAANEAMKTIFSLSRENLKNKEYAINSKVYDKIMDTIIQGSNFDSSAVYKK</sequence>
<dbReference type="VEuPathDB" id="MicrosporidiaDB:DI09_279p10"/>
<dbReference type="AlphaFoldDB" id="A0A098VS14"/>
<comment type="caution">
    <text evidence="1">The sequence shown here is derived from an EMBL/GenBank/DDBJ whole genome shotgun (WGS) entry which is preliminary data.</text>
</comment>
<dbReference type="EMBL" id="JMKJ01000198">
    <property type="protein sequence ID" value="KGG51787.1"/>
    <property type="molecule type" value="Genomic_DNA"/>
</dbReference>
<feature type="non-terminal residue" evidence="1">
    <location>
        <position position="94"/>
    </location>
</feature>
<name>A0A098VS14_9MICR</name>